<evidence type="ECO:0008006" key="3">
    <source>
        <dbReference type="Google" id="ProtNLM"/>
    </source>
</evidence>
<dbReference type="AlphaFoldDB" id="B9TLJ2"/>
<protein>
    <recommendedName>
        <fullName evidence="3">Twin-arginine translocation pathway signal</fullName>
    </recommendedName>
</protein>
<dbReference type="NCBIfam" id="TIGR01409">
    <property type="entry name" value="TAT_signal_seq"/>
    <property type="match status" value="1"/>
</dbReference>
<dbReference type="InterPro" id="IPR024651">
    <property type="entry name" value="FAD-SLDH_ssu"/>
</dbReference>
<dbReference type="Pfam" id="PF12318">
    <property type="entry name" value="FAD-SLDH"/>
    <property type="match status" value="1"/>
</dbReference>
<dbReference type="Proteomes" id="UP000008311">
    <property type="component" value="Unassembled WGS sequence"/>
</dbReference>
<dbReference type="EMBL" id="EQ986938">
    <property type="protein sequence ID" value="EEF23273.1"/>
    <property type="molecule type" value="Genomic_DNA"/>
</dbReference>
<evidence type="ECO:0000313" key="1">
    <source>
        <dbReference type="EMBL" id="EEF23273.1"/>
    </source>
</evidence>
<dbReference type="InterPro" id="IPR006311">
    <property type="entry name" value="TAT_signal"/>
</dbReference>
<sequence>MSRRGALKAVGAAALASVAGQLLLSNRARAALASAPPELNLFLAVSRDLTGKQDLSAVLAQALYPALKASTPDLDAALARLQPLLAQGGPIAAEHKADLALSQAILQGWYLGVVGKGKKPGASPTWTRCPTWPWPARWCRRAIRMALAALGKPSRKSL</sequence>
<evidence type="ECO:0000313" key="2">
    <source>
        <dbReference type="Proteomes" id="UP000008311"/>
    </source>
</evidence>
<name>B9TLJ2_RICCO</name>
<reference evidence="2" key="1">
    <citation type="journal article" date="2010" name="Nat. Biotechnol.">
        <title>Draft genome sequence of the oilseed species Ricinus communis.</title>
        <authorList>
            <person name="Chan A.P."/>
            <person name="Crabtree J."/>
            <person name="Zhao Q."/>
            <person name="Lorenzi H."/>
            <person name="Orvis J."/>
            <person name="Puiu D."/>
            <person name="Melake-Berhan A."/>
            <person name="Jones K.M."/>
            <person name="Redman J."/>
            <person name="Chen G."/>
            <person name="Cahoon E.B."/>
            <person name="Gedil M."/>
            <person name="Stanke M."/>
            <person name="Haas B.J."/>
            <person name="Wortman J.R."/>
            <person name="Fraser-Liggett C.M."/>
            <person name="Ravel J."/>
            <person name="Rabinowicz P.D."/>
        </authorList>
    </citation>
    <scope>NUCLEOTIDE SEQUENCE [LARGE SCALE GENOMIC DNA]</scope>
    <source>
        <strain evidence="2">cv. Hale</strain>
    </source>
</reference>
<dbReference type="PROSITE" id="PS51318">
    <property type="entry name" value="TAT"/>
    <property type="match status" value="1"/>
</dbReference>
<gene>
    <name evidence="1" type="ORF">RCOM_2126350</name>
</gene>
<accession>B9TLJ2</accession>
<organism evidence="1 2">
    <name type="scientific">Ricinus communis</name>
    <name type="common">Castor bean</name>
    <dbReference type="NCBI Taxonomy" id="3988"/>
    <lineage>
        <taxon>Eukaryota</taxon>
        <taxon>Viridiplantae</taxon>
        <taxon>Streptophyta</taxon>
        <taxon>Embryophyta</taxon>
        <taxon>Tracheophyta</taxon>
        <taxon>Spermatophyta</taxon>
        <taxon>Magnoliopsida</taxon>
        <taxon>eudicotyledons</taxon>
        <taxon>Gunneridae</taxon>
        <taxon>Pentapetalae</taxon>
        <taxon>rosids</taxon>
        <taxon>fabids</taxon>
        <taxon>Malpighiales</taxon>
        <taxon>Euphorbiaceae</taxon>
        <taxon>Acalyphoideae</taxon>
        <taxon>Acalypheae</taxon>
        <taxon>Ricinus</taxon>
    </lineage>
</organism>
<dbReference type="InterPro" id="IPR019546">
    <property type="entry name" value="TAT_signal_bac_arc"/>
</dbReference>
<proteinExistence type="predicted"/>
<keyword evidence="2" id="KW-1185">Reference proteome</keyword>
<dbReference type="InParanoid" id="B9TLJ2"/>